<reference evidence="2 3" key="2">
    <citation type="submission" date="2018-11" db="EMBL/GenBank/DDBJ databases">
        <authorList>
            <consortium name="Pathogen Informatics"/>
        </authorList>
    </citation>
    <scope>NUCLEOTIDE SEQUENCE [LARGE SCALE GENOMIC DNA]</scope>
</reference>
<dbReference type="OrthoDB" id="6274321at2759"/>
<proteinExistence type="predicted"/>
<dbReference type="STRING" id="60517.A0A0R3W1N5"/>
<feature type="compositionally biased region" description="Acidic residues" evidence="1">
    <location>
        <begin position="841"/>
        <end position="853"/>
    </location>
</feature>
<evidence type="ECO:0000256" key="1">
    <source>
        <dbReference type="SAM" id="MobiDB-lite"/>
    </source>
</evidence>
<dbReference type="WBParaSite" id="TASK_0000365901-mRNA-1">
    <property type="protein sequence ID" value="TASK_0000365901-mRNA-1"/>
    <property type="gene ID" value="TASK_0000365901"/>
</dbReference>
<organism evidence="4">
    <name type="scientific">Taenia asiatica</name>
    <name type="common">Asian tapeworm</name>
    <dbReference type="NCBI Taxonomy" id="60517"/>
    <lineage>
        <taxon>Eukaryota</taxon>
        <taxon>Metazoa</taxon>
        <taxon>Spiralia</taxon>
        <taxon>Lophotrochozoa</taxon>
        <taxon>Platyhelminthes</taxon>
        <taxon>Cestoda</taxon>
        <taxon>Eucestoda</taxon>
        <taxon>Cyclophyllidea</taxon>
        <taxon>Taeniidae</taxon>
        <taxon>Taenia</taxon>
    </lineage>
</organism>
<gene>
    <name evidence="2" type="ORF">TASK_LOCUS3660</name>
</gene>
<dbReference type="Gene3D" id="1.25.70.10">
    <property type="entry name" value="Transcription termination factor 3, mitochondrial"/>
    <property type="match status" value="1"/>
</dbReference>
<name>A0A0R3W1N5_TAEAS</name>
<keyword evidence="3" id="KW-1185">Reference proteome</keyword>
<reference evidence="4" key="1">
    <citation type="submission" date="2017-02" db="UniProtKB">
        <authorList>
            <consortium name="WormBaseParasite"/>
        </authorList>
    </citation>
    <scope>IDENTIFICATION</scope>
</reference>
<accession>A0A0R3W1N5</accession>
<feature type="region of interest" description="Disordered" evidence="1">
    <location>
        <begin position="837"/>
        <end position="859"/>
    </location>
</feature>
<dbReference type="InterPro" id="IPR038538">
    <property type="entry name" value="MTERF_sf"/>
</dbReference>
<sequence length="859" mass="96418">MQCLERIVSLSESCRQVPWRDEDVEALVSHLRALRAVFVDSSCLGETDVNQKDCAQILIALSSILSFLLNSESRNFLDQTEGQYHLVVSVLIQCLVNCLSHMAQHKMHVSGEVTATLITSLAYSATIRDWVFSLNFDNSLPLWRIRIGCYAFILITTLITSVQQSGIPSDFTTFLLLAVRVMKVISVNGGENVQLMQTWFDHCISLIGSLCTLPPSEEYWKHKTRRQERAIELCAALGTILLLYAYEEQLEGLETPSMKKLAELCVTACLPGIKASYELWIDMMISILGNCVSKSPFKLNHEEEYNVNFEPLSVTLPNDDSQQMLAILRGGVYLTLNLLPPIQSTDSTLQPAVATGDRLTTLIFTIGDVLVIVDSLLQVHLATRATTVGAFSFAQPQSICFAAEIKQDLIRSLLSMVHTQPLLVASFVKHPRVTHIEYISSTSSNELTVNAPDIFWALINASQRDPASPLAVEWTIVLLGLLLKPVIQSDEVLQAAAIMSQRIAELKPSATLREQLKSIPNIHVEHLLFRGLRGLANARMANPTLKLLDDSRMKRLLDQPAEAAVFAQILKLHPDFDNMIVKPLLEVAELSAKSVIDLVHLALSQDLQNFCLDSHLLDTRLMLLQPHFVISQVISPLTRFGVKNPHRVIRRCPSLFTAAIMKEGDQTRLLIALSTLNMLLTKRDLSFLVKNYPSVLTRSREDLQTTHDYLTRVMGLEDSRGMAGSKVTPRSVHNTRHSTRLRLVACPAWRLPFRRTVARHLLLLLANQWPPSLPHSIQRSRDYIVGQLLTCSPEQFSYWLEYHDEPEVQVKGRIFSTKDVRQFEKICNTLTLEEGFTGGEEHDDFSDSESDTSDSEHSS</sequence>
<evidence type="ECO:0000313" key="4">
    <source>
        <dbReference type="WBParaSite" id="TASK_0000365901-mRNA-1"/>
    </source>
</evidence>
<protein>
    <submittedName>
        <fullName evidence="4">Protein virilizer</fullName>
    </submittedName>
</protein>
<evidence type="ECO:0000313" key="2">
    <source>
        <dbReference type="EMBL" id="VDK32156.1"/>
    </source>
</evidence>
<dbReference type="Proteomes" id="UP000282613">
    <property type="component" value="Unassembled WGS sequence"/>
</dbReference>
<evidence type="ECO:0000313" key="3">
    <source>
        <dbReference type="Proteomes" id="UP000282613"/>
    </source>
</evidence>
<dbReference type="AlphaFoldDB" id="A0A0R3W1N5"/>
<dbReference type="EMBL" id="UYRS01018307">
    <property type="protein sequence ID" value="VDK32156.1"/>
    <property type="molecule type" value="Genomic_DNA"/>
</dbReference>